<gene>
    <name evidence="2" type="ORF">CURHAP_LOCUS11024</name>
    <name evidence="3" type="ORF">ORAREDHAP_LOCUS10832</name>
</gene>
<evidence type="ECO:0000313" key="2">
    <source>
        <dbReference type="EMBL" id="CAB4268023.1"/>
    </source>
</evidence>
<dbReference type="EMBL" id="CAEKDK010000002">
    <property type="protein sequence ID" value="CAB4268023.1"/>
    <property type="molecule type" value="Genomic_DNA"/>
</dbReference>
<evidence type="ECO:0000313" key="4">
    <source>
        <dbReference type="Proteomes" id="UP000507222"/>
    </source>
</evidence>
<reference evidence="5" key="1">
    <citation type="journal article" date="2020" name="Genome Biol.">
        <title>Gamete binning: chromosome-level and haplotype-resolved genome assembly enabled by high-throughput single-cell sequencing of gamete genomes.</title>
        <authorList>
            <person name="Campoy J.A."/>
            <person name="Sun H."/>
            <person name="Goel M."/>
            <person name="Jiao W.-B."/>
            <person name="Folz-Donahue K."/>
            <person name="Wang N."/>
            <person name="Rubio M."/>
            <person name="Liu C."/>
            <person name="Kukat C."/>
            <person name="Ruiz D."/>
            <person name="Huettel B."/>
            <person name="Schneeberger K."/>
        </authorList>
    </citation>
    <scope>NUCLEOTIDE SEQUENCE [LARGE SCALE GENOMIC DNA]</scope>
    <source>
        <strain evidence="5">cv. Rojo Pasion</strain>
    </source>
</reference>
<keyword evidence="5" id="KW-1185">Reference proteome</keyword>
<dbReference type="Proteomes" id="UP000507245">
    <property type="component" value="Unassembled WGS sequence"/>
</dbReference>
<dbReference type="AlphaFoldDB" id="A0A6J5TWB2"/>
<name>A0A6J5TWB2_PRUAR</name>
<evidence type="ECO:0000313" key="5">
    <source>
        <dbReference type="Proteomes" id="UP000507245"/>
    </source>
</evidence>
<feature type="region of interest" description="Disordered" evidence="1">
    <location>
        <begin position="49"/>
        <end position="70"/>
    </location>
</feature>
<dbReference type="EMBL" id="CAEKKB010000002">
    <property type="protein sequence ID" value="CAB4298448.1"/>
    <property type="molecule type" value="Genomic_DNA"/>
</dbReference>
<proteinExistence type="predicted"/>
<evidence type="ECO:0000313" key="3">
    <source>
        <dbReference type="EMBL" id="CAB4298448.1"/>
    </source>
</evidence>
<protein>
    <submittedName>
        <fullName evidence="2">Uncharacterized protein</fullName>
    </submittedName>
</protein>
<reference evidence="2 4" key="2">
    <citation type="submission" date="2020-05" db="EMBL/GenBank/DDBJ databases">
        <authorList>
            <person name="Campoy J."/>
            <person name="Schneeberger K."/>
            <person name="Spophaly S."/>
        </authorList>
    </citation>
    <scope>NUCLEOTIDE SEQUENCE [LARGE SCALE GENOMIC DNA]</scope>
    <source>
        <strain evidence="2">PruArmRojPasFocal</strain>
    </source>
</reference>
<organism evidence="2 4">
    <name type="scientific">Prunus armeniaca</name>
    <name type="common">Apricot</name>
    <name type="synonym">Armeniaca vulgaris</name>
    <dbReference type="NCBI Taxonomy" id="36596"/>
    <lineage>
        <taxon>Eukaryota</taxon>
        <taxon>Viridiplantae</taxon>
        <taxon>Streptophyta</taxon>
        <taxon>Embryophyta</taxon>
        <taxon>Tracheophyta</taxon>
        <taxon>Spermatophyta</taxon>
        <taxon>Magnoliopsida</taxon>
        <taxon>eudicotyledons</taxon>
        <taxon>Gunneridae</taxon>
        <taxon>Pentapetalae</taxon>
        <taxon>rosids</taxon>
        <taxon>fabids</taxon>
        <taxon>Rosales</taxon>
        <taxon>Rosaceae</taxon>
        <taxon>Amygdaloideae</taxon>
        <taxon>Amygdaleae</taxon>
        <taxon>Prunus</taxon>
    </lineage>
</organism>
<dbReference type="Proteomes" id="UP000507222">
    <property type="component" value="Unassembled WGS sequence"/>
</dbReference>
<evidence type="ECO:0000256" key="1">
    <source>
        <dbReference type="SAM" id="MobiDB-lite"/>
    </source>
</evidence>
<accession>A0A6J5TWB2</accession>
<sequence length="70" mass="7673">MGRVKENHSIGFTTMTPIMILEIQIATMNWLGLSLAANNIHTLRIAEQDDHAPKGGEAGGRSRMCGWPEP</sequence>